<dbReference type="SUPFAM" id="SSF56112">
    <property type="entry name" value="Protein kinase-like (PK-like)"/>
    <property type="match status" value="1"/>
</dbReference>
<dbReference type="EMBL" id="SSND01000003">
    <property type="protein sequence ID" value="THD82783.1"/>
    <property type="molecule type" value="Genomic_DNA"/>
</dbReference>
<dbReference type="InterPro" id="IPR002575">
    <property type="entry name" value="Aminoglycoside_PTrfase"/>
</dbReference>
<evidence type="ECO:0000259" key="2">
    <source>
        <dbReference type="Pfam" id="PF01636"/>
    </source>
</evidence>
<dbReference type="InterPro" id="IPR011009">
    <property type="entry name" value="Kinase-like_dom_sf"/>
</dbReference>
<dbReference type="Pfam" id="PF01636">
    <property type="entry name" value="APH"/>
    <property type="match status" value="1"/>
</dbReference>
<proteinExistence type="predicted"/>
<feature type="domain" description="Aminoglycoside phosphotransferase" evidence="2">
    <location>
        <begin position="22"/>
        <end position="222"/>
    </location>
</feature>
<protein>
    <submittedName>
        <fullName evidence="3">Aminoglycoside phosphotransferase</fullName>
    </submittedName>
</protein>
<accession>A0A4S3MMN2</accession>
<name>A0A4S3MMN2_9RHOB</name>
<dbReference type="RefSeq" id="WP_136394811.1">
    <property type="nucleotide sequence ID" value="NZ_SSND01000003.1"/>
</dbReference>
<dbReference type="OrthoDB" id="7326703at2"/>
<gene>
    <name evidence="3" type="ORF">E7811_11510</name>
</gene>
<dbReference type="GO" id="GO:0016740">
    <property type="term" value="F:transferase activity"/>
    <property type="evidence" value="ECO:0007669"/>
    <property type="project" value="UniProtKB-KW"/>
</dbReference>
<dbReference type="AlphaFoldDB" id="A0A4S3MMN2"/>
<evidence type="ECO:0000256" key="1">
    <source>
        <dbReference type="SAM" id="MobiDB-lite"/>
    </source>
</evidence>
<dbReference type="Gene3D" id="3.90.1200.10">
    <property type="match status" value="1"/>
</dbReference>
<organism evidence="3 4">
    <name type="scientific">Aliigemmobacter aestuarii</name>
    <dbReference type="NCBI Taxonomy" id="1445661"/>
    <lineage>
        <taxon>Bacteria</taxon>
        <taxon>Pseudomonadati</taxon>
        <taxon>Pseudomonadota</taxon>
        <taxon>Alphaproteobacteria</taxon>
        <taxon>Rhodobacterales</taxon>
        <taxon>Paracoccaceae</taxon>
        <taxon>Aliigemmobacter</taxon>
    </lineage>
</organism>
<evidence type="ECO:0000313" key="4">
    <source>
        <dbReference type="Proteomes" id="UP000309450"/>
    </source>
</evidence>
<sequence>MTGPASPPPDLSAFPGVTPRHPLPGGNRNSVWLVDTPVGPAVAKTTTRSEDQLHWLLPLQEAARAAGFRVPALIPAPDGRLGPGGTTLEPFVAGASAHPRNLPALLPRLQAMHRATVHLPQRPGFASARALLTVGRGGDVDLSSIPPDLAEACRAAWARLTGAECAIHGDITPDNILMTPEGPALIDWDEARRDLPVFDTMACRTASPVQACARLAWEIAACWTVEPDRARRLAGSLTGAEP</sequence>
<dbReference type="Proteomes" id="UP000309450">
    <property type="component" value="Unassembled WGS sequence"/>
</dbReference>
<feature type="compositionally biased region" description="Pro residues" evidence="1">
    <location>
        <begin position="1"/>
        <end position="10"/>
    </location>
</feature>
<evidence type="ECO:0000313" key="3">
    <source>
        <dbReference type="EMBL" id="THD82783.1"/>
    </source>
</evidence>
<keyword evidence="3" id="KW-0808">Transferase</keyword>
<feature type="region of interest" description="Disordered" evidence="1">
    <location>
        <begin position="1"/>
        <end position="28"/>
    </location>
</feature>
<comment type="caution">
    <text evidence="3">The sequence shown here is derived from an EMBL/GenBank/DDBJ whole genome shotgun (WGS) entry which is preliminary data.</text>
</comment>
<dbReference type="Gene3D" id="3.30.200.20">
    <property type="entry name" value="Phosphorylase Kinase, domain 1"/>
    <property type="match status" value="1"/>
</dbReference>
<keyword evidence="4" id="KW-1185">Reference proteome</keyword>
<reference evidence="3 4" key="1">
    <citation type="submission" date="2019-04" db="EMBL/GenBank/DDBJ databases">
        <title>Draft genome sequence of Gemmobacter aestuarii sp. nov.</title>
        <authorList>
            <person name="Hameed A."/>
            <person name="Lin S.-Y."/>
            <person name="Shahina M."/>
            <person name="Lai W.-A."/>
            <person name="Young C.-C."/>
        </authorList>
    </citation>
    <scope>NUCLEOTIDE SEQUENCE [LARGE SCALE GENOMIC DNA]</scope>
    <source>
        <strain evidence="3 4">CC-PW-75</strain>
    </source>
</reference>